<evidence type="ECO:0000313" key="1">
    <source>
        <dbReference type="EMBL" id="RAL50794.1"/>
    </source>
</evidence>
<dbReference type="AlphaFoldDB" id="A0A328DYI8"/>
<reference evidence="1 2" key="1">
    <citation type="submission" date="2018-06" db="EMBL/GenBank/DDBJ databases">
        <title>The Genome of Cuscuta australis (Dodder) Provides Insight into the Evolution of Plant Parasitism.</title>
        <authorList>
            <person name="Liu H."/>
        </authorList>
    </citation>
    <scope>NUCLEOTIDE SEQUENCE [LARGE SCALE GENOMIC DNA]</scope>
    <source>
        <strain evidence="2">cv. Yunnan</strain>
        <tissue evidence="1">Vines</tissue>
    </source>
</reference>
<name>A0A328DYI8_9ASTE</name>
<comment type="caution">
    <text evidence="1">The sequence shown here is derived from an EMBL/GenBank/DDBJ whole genome shotgun (WGS) entry which is preliminary data.</text>
</comment>
<dbReference type="EMBL" id="NQVE01000055">
    <property type="protein sequence ID" value="RAL50794.1"/>
    <property type="molecule type" value="Genomic_DNA"/>
</dbReference>
<gene>
    <name evidence="1" type="ORF">DM860_015941</name>
</gene>
<sequence length="154" mass="17731">MIGSNSFNQPINDHDLDIKLTWSDGKTNVMQHLAKVDCTMGGNDSDKDKDCRMGRVNQAQTRQLVYANIPLAHKFKLPLDPELPISRGENYVECITMVRSFCALNGCKIFETFEAWVQRGYPVFELEISFGPYKSKFLIERSSLYIVCYMYQNK</sequence>
<evidence type="ECO:0000313" key="2">
    <source>
        <dbReference type="Proteomes" id="UP000249390"/>
    </source>
</evidence>
<dbReference type="Proteomes" id="UP000249390">
    <property type="component" value="Unassembled WGS sequence"/>
</dbReference>
<accession>A0A328DYI8</accession>
<protein>
    <submittedName>
        <fullName evidence="1">Uncharacterized protein</fullName>
    </submittedName>
</protein>
<keyword evidence="2" id="KW-1185">Reference proteome</keyword>
<proteinExistence type="predicted"/>
<organism evidence="1 2">
    <name type="scientific">Cuscuta australis</name>
    <dbReference type="NCBI Taxonomy" id="267555"/>
    <lineage>
        <taxon>Eukaryota</taxon>
        <taxon>Viridiplantae</taxon>
        <taxon>Streptophyta</taxon>
        <taxon>Embryophyta</taxon>
        <taxon>Tracheophyta</taxon>
        <taxon>Spermatophyta</taxon>
        <taxon>Magnoliopsida</taxon>
        <taxon>eudicotyledons</taxon>
        <taxon>Gunneridae</taxon>
        <taxon>Pentapetalae</taxon>
        <taxon>asterids</taxon>
        <taxon>lamiids</taxon>
        <taxon>Solanales</taxon>
        <taxon>Convolvulaceae</taxon>
        <taxon>Cuscuteae</taxon>
        <taxon>Cuscuta</taxon>
        <taxon>Cuscuta subgen. Grammica</taxon>
        <taxon>Cuscuta sect. Cleistogrammica</taxon>
    </lineage>
</organism>